<organism evidence="8 9">
    <name type="scientific">Phialemonium thermophilum</name>
    <dbReference type="NCBI Taxonomy" id="223376"/>
    <lineage>
        <taxon>Eukaryota</taxon>
        <taxon>Fungi</taxon>
        <taxon>Dikarya</taxon>
        <taxon>Ascomycota</taxon>
        <taxon>Pezizomycotina</taxon>
        <taxon>Sordariomycetes</taxon>
        <taxon>Sordariomycetidae</taxon>
        <taxon>Cephalothecales</taxon>
        <taxon>Cephalothecaceae</taxon>
        <taxon>Phialemonium</taxon>
    </lineage>
</organism>
<dbReference type="CDD" id="cd10958">
    <property type="entry name" value="CE4_NodB_like_2"/>
    <property type="match status" value="1"/>
</dbReference>
<sequence length="276" mass="31575">MLSLPRLFLVPPKLRRRARRRRMAMLLVLLALFVLLIAPFYIIYKPPSFLIRYFRYRWPDVLWEVQLPSGADTSAKVVALTIDDAPSPYTRDILRLLEDNEAHATFFVIGGQVSGREEMLREMVLAGHELGNHAMHDEPAKALPNDVLEEQIVAVQDMIEKAYIVEGKLDGQDSPSQRNKYFRPGSGFFSDAMRSLLRRMGYRLVLGSVYPHDAQISSPWLNARHVLSMVRPGAIIICHDRRSWTVPMLETVLPTLKRRGYRVVTVSELLHEAEGT</sequence>
<dbReference type="PANTHER" id="PTHR10587:SF137">
    <property type="entry name" value="4-DEOXY-4-FORMAMIDO-L-ARABINOSE-PHOSPHOUNDECAPRENOL DEFORMYLASE ARND-RELATED"/>
    <property type="match status" value="1"/>
</dbReference>
<dbReference type="Pfam" id="PF01522">
    <property type="entry name" value="Polysacc_deac_1"/>
    <property type="match status" value="1"/>
</dbReference>
<feature type="transmembrane region" description="Helical" evidence="6">
    <location>
        <begin position="23"/>
        <end position="44"/>
    </location>
</feature>
<dbReference type="EMBL" id="JAZHXJ010000348">
    <property type="protein sequence ID" value="KAL1864069.1"/>
    <property type="molecule type" value="Genomic_DNA"/>
</dbReference>
<evidence type="ECO:0000256" key="4">
    <source>
        <dbReference type="ARBA" id="ARBA00024056"/>
    </source>
</evidence>
<dbReference type="Proteomes" id="UP001586593">
    <property type="component" value="Unassembled WGS sequence"/>
</dbReference>
<dbReference type="PANTHER" id="PTHR10587">
    <property type="entry name" value="GLYCOSYL TRANSFERASE-RELATED"/>
    <property type="match status" value="1"/>
</dbReference>
<dbReference type="InterPro" id="IPR002509">
    <property type="entry name" value="NODB_dom"/>
</dbReference>
<dbReference type="PROSITE" id="PS51677">
    <property type="entry name" value="NODB"/>
    <property type="match status" value="1"/>
</dbReference>
<keyword evidence="3" id="KW-0170">Cobalt</keyword>
<gene>
    <name evidence="8" type="ORF">VTK73DRAFT_6177</name>
</gene>
<keyword evidence="6" id="KW-0812">Transmembrane</keyword>
<dbReference type="InterPro" id="IPR011330">
    <property type="entry name" value="Glyco_hydro/deAcase_b/a-brl"/>
</dbReference>
<evidence type="ECO:0000313" key="8">
    <source>
        <dbReference type="EMBL" id="KAL1864069.1"/>
    </source>
</evidence>
<comment type="cofactor">
    <cofactor evidence="1">
        <name>Co(2+)</name>
        <dbReference type="ChEBI" id="CHEBI:48828"/>
    </cofactor>
</comment>
<proteinExistence type="predicted"/>
<dbReference type="EC" id="3.5.1.41" evidence="4"/>
<keyword evidence="2" id="KW-0146">Chitin degradation</keyword>
<evidence type="ECO:0000256" key="1">
    <source>
        <dbReference type="ARBA" id="ARBA00001941"/>
    </source>
</evidence>
<feature type="domain" description="NodB homology" evidence="7">
    <location>
        <begin position="76"/>
        <end position="264"/>
    </location>
</feature>
<name>A0ABR3WK95_9PEZI</name>
<keyword evidence="2" id="KW-0624">Polysaccharide degradation</keyword>
<dbReference type="SUPFAM" id="SSF88713">
    <property type="entry name" value="Glycoside hydrolase/deacetylase"/>
    <property type="match status" value="1"/>
</dbReference>
<keyword evidence="2" id="KW-0119">Carbohydrate metabolism</keyword>
<comment type="catalytic activity">
    <reaction evidence="5">
        <text>[(1-&gt;4)-N-acetyl-beta-D-glucosaminyl](n) + n H2O = chitosan + n acetate</text>
        <dbReference type="Rhea" id="RHEA:10464"/>
        <dbReference type="Rhea" id="RHEA-COMP:9593"/>
        <dbReference type="Rhea" id="RHEA-COMP:9597"/>
        <dbReference type="ChEBI" id="CHEBI:15377"/>
        <dbReference type="ChEBI" id="CHEBI:17029"/>
        <dbReference type="ChEBI" id="CHEBI:30089"/>
        <dbReference type="ChEBI" id="CHEBI:57704"/>
        <dbReference type="EC" id="3.5.1.41"/>
    </reaction>
    <physiologicalReaction direction="left-to-right" evidence="5">
        <dbReference type="Rhea" id="RHEA:10465"/>
    </physiologicalReaction>
</comment>
<accession>A0ABR3WK95</accession>
<evidence type="ECO:0000259" key="7">
    <source>
        <dbReference type="PROSITE" id="PS51677"/>
    </source>
</evidence>
<dbReference type="Gene3D" id="3.20.20.370">
    <property type="entry name" value="Glycoside hydrolase/deacetylase"/>
    <property type="match status" value="1"/>
</dbReference>
<evidence type="ECO:0000313" key="9">
    <source>
        <dbReference type="Proteomes" id="UP001586593"/>
    </source>
</evidence>
<evidence type="ECO:0000256" key="3">
    <source>
        <dbReference type="ARBA" id="ARBA00023285"/>
    </source>
</evidence>
<keyword evidence="6" id="KW-1133">Transmembrane helix</keyword>
<dbReference type="InterPro" id="IPR050248">
    <property type="entry name" value="Polysacc_deacetylase_ArnD"/>
</dbReference>
<comment type="caution">
    <text evidence="8">The sequence shown here is derived from an EMBL/GenBank/DDBJ whole genome shotgun (WGS) entry which is preliminary data.</text>
</comment>
<keyword evidence="9" id="KW-1185">Reference proteome</keyword>
<protein>
    <recommendedName>
        <fullName evidence="4">chitin deacetylase</fullName>
        <ecNumber evidence="4">3.5.1.41</ecNumber>
    </recommendedName>
</protein>
<keyword evidence="6" id="KW-0472">Membrane</keyword>
<evidence type="ECO:0000256" key="2">
    <source>
        <dbReference type="ARBA" id="ARBA00023024"/>
    </source>
</evidence>
<evidence type="ECO:0000256" key="6">
    <source>
        <dbReference type="SAM" id="Phobius"/>
    </source>
</evidence>
<reference evidence="8 9" key="1">
    <citation type="journal article" date="2024" name="Commun. Biol.">
        <title>Comparative genomic analysis of thermophilic fungi reveals convergent evolutionary adaptations and gene losses.</title>
        <authorList>
            <person name="Steindorff A.S."/>
            <person name="Aguilar-Pontes M.V."/>
            <person name="Robinson A.J."/>
            <person name="Andreopoulos B."/>
            <person name="LaButti K."/>
            <person name="Kuo A."/>
            <person name="Mondo S."/>
            <person name="Riley R."/>
            <person name="Otillar R."/>
            <person name="Haridas S."/>
            <person name="Lipzen A."/>
            <person name="Grimwood J."/>
            <person name="Schmutz J."/>
            <person name="Clum A."/>
            <person name="Reid I.D."/>
            <person name="Moisan M.C."/>
            <person name="Butler G."/>
            <person name="Nguyen T.T.M."/>
            <person name="Dewar K."/>
            <person name="Conant G."/>
            <person name="Drula E."/>
            <person name="Henrissat B."/>
            <person name="Hansel C."/>
            <person name="Singer S."/>
            <person name="Hutchinson M.I."/>
            <person name="de Vries R.P."/>
            <person name="Natvig D.O."/>
            <person name="Powell A.J."/>
            <person name="Tsang A."/>
            <person name="Grigoriev I.V."/>
        </authorList>
    </citation>
    <scope>NUCLEOTIDE SEQUENCE [LARGE SCALE GENOMIC DNA]</scope>
    <source>
        <strain evidence="8 9">ATCC 24622</strain>
    </source>
</reference>
<evidence type="ECO:0000256" key="5">
    <source>
        <dbReference type="ARBA" id="ARBA00048494"/>
    </source>
</evidence>